<dbReference type="EMBL" id="CAJFDI010000001">
    <property type="protein sequence ID" value="CAD5208094.1"/>
    <property type="molecule type" value="Genomic_DNA"/>
</dbReference>
<evidence type="ECO:0000313" key="3">
    <source>
        <dbReference type="EMBL" id="CAG9080192.1"/>
    </source>
</evidence>
<proteinExistence type="predicted"/>
<dbReference type="Gene3D" id="2.60.40.10">
    <property type="entry name" value="Immunoglobulins"/>
    <property type="match status" value="2"/>
</dbReference>
<evidence type="ECO:0000313" key="6">
    <source>
        <dbReference type="WBParaSite" id="BXY_0678000.1"/>
    </source>
</evidence>
<dbReference type="Proteomes" id="UP000095284">
    <property type="component" value="Unplaced"/>
</dbReference>
<reference evidence="3" key="2">
    <citation type="submission" date="2020-08" db="EMBL/GenBank/DDBJ databases">
        <authorList>
            <person name="Kikuchi T."/>
        </authorList>
    </citation>
    <scope>NUCLEOTIDE SEQUENCE</scope>
    <source>
        <strain evidence="2">Ka4C1</strain>
    </source>
</reference>
<dbReference type="PANTHER" id="PTHR11590">
    <property type="entry name" value="PROTEIN-GLUTAMINE GAMMA-GLUTAMYLTRANSFERASE"/>
    <property type="match status" value="1"/>
</dbReference>
<dbReference type="WBParaSite" id="BXY_0678000.1">
    <property type="protein sequence ID" value="BXY_0678000.1"/>
    <property type="gene ID" value="BXY_0678000"/>
</dbReference>
<dbReference type="SMR" id="A0A1I7S1A5"/>
<dbReference type="InterPro" id="IPR050779">
    <property type="entry name" value="Transglutaminase"/>
</dbReference>
<evidence type="ECO:0000313" key="2">
    <source>
        <dbReference type="EMBL" id="CAD5208094.1"/>
    </source>
</evidence>
<reference evidence="6" key="1">
    <citation type="submission" date="2016-11" db="UniProtKB">
        <authorList>
            <consortium name="WormBaseParasite"/>
        </authorList>
    </citation>
    <scope>IDENTIFICATION</scope>
</reference>
<organism evidence="4 6">
    <name type="scientific">Bursaphelenchus xylophilus</name>
    <name type="common">Pinewood nematode worm</name>
    <name type="synonym">Aphelenchoides xylophilus</name>
    <dbReference type="NCBI Taxonomy" id="6326"/>
    <lineage>
        <taxon>Eukaryota</taxon>
        <taxon>Metazoa</taxon>
        <taxon>Ecdysozoa</taxon>
        <taxon>Nematoda</taxon>
        <taxon>Chromadorea</taxon>
        <taxon>Rhabditida</taxon>
        <taxon>Tylenchina</taxon>
        <taxon>Tylenchomorpha</taxon>
        <taxon>Aphelenchoidea</taxon>
        <taxon>Aphelenchoididae</taxon>
        <taxon>Bursaphelenchus</taxon>
    </lineage>
</organism>
<keyword evidence="5" id="KW-1185">Reference proteome</keyword>
<protein>
    <submittedName>
        <fullName evidence="2">(pine wood nematode) hypothetical protein</fullName>
    </submittedName>
</protein>
<dbReference type="SUPFAM" id="SSF49309">
    <property type="entry name" value="Transglutaminase, two C-terminal domains"/>
    <property type="match status" value="2"/>
</dbReference>
<feature type="domain" description="ZSWIM3 N-terminal" evidence="1">
    <location>
        <begin position="331"/>
        <end position="432"/>
    </location>
</feature>
<dbReference type="OrthoDB" id="437511at2759"/>
<dbReference type="InterPro" id="IPR048325">
    <property type="entry name" value="ZSWIM3_N"/>
</dbReference>
<gene>
    <name evidence="2" type="ORF">BXYJ_LOCUS330</name>
</gene>
<dbReference type="GO" id="GO:0003810">
    <property type="term" value="F:protein-glutamine gamma-glutamyltransferase activity"/>
    <property type="evidence" value="ECO:0007669"/>
    <property type="project" value="InterPro"/>
</dbReference>
<dbReference type="AlphaFoldDB" id="A0A1I7S1A5"/>
<accession>A0A1I7S1A5</accession>
<sequence length="655" mass="74524">MHNTLYFTAVTNFRSGRAILTADPRCPLIPIDITDHYYNIEPSSTAEAAERLEKLGKLVKKPNCQQAQALKTAGALERYQKIRLLYGSNVLQNASDVGVTVTPTEAVVFGDNVVVEIEFKNNSPKYRTVNVSVRVHLRNKDGKVGTQVNGYKETYELSSGQSESLRLLTPVSEYIRVSGNDSYDFVAVISGTVQETGQIFFHEENFHISTSILGIVAPATAVVDQVVIALIAVTNPLPEPLKYCKLELTSGHKADQVVHVDRMPSEIAPGQRIKLPIRIRLPSLDLRVLVAKLHCEPLGKVTATHILEVGMDNLMVTVCENIDNQRLGIYAGARFDSFEAFRSTLVEWMAITHQRMAINSSRQMGVKYGAEARERFKFRSIYFRCFRHGPGRRTERKQPNREKNARDCGAYLRVVFDPSADEMVISTCHLKHRFHTPCREDTVKMVGRRSQWFEWVEELAPSRGQMISRYIFSDELYTPDNVFESLQHLHHIGNVMNTMPMIRKHPAVKLIRRNQKPRATIEREREILERCLPKNTANIPIKDLQLFTSAVQMMKFPAEPEKMDISESEEEEVVDEEDLQVARYIEISDSPAKYEKFARRPAQEKVNNTMKKTKAPMDIVKFPTEKRNLTLESEQKLKKLLDDLGKAEPLIDVLG</sequence>
<evidence type="ECO:0000313" key="4">
    <source>
        <dbReference type="Proteomes" id="UP000095284"/>
    </source>
</evidence>
<dbReference type="InterPro" id="IPR013783">
    <property type="entry name" value="Ig-like_fold"/>
</dbReference>
<evidence type="ECO:0000313" key="5">
    <source>
        <dbReference type="Proteomes" id="UP000659654"/>
    </source>
</evidence>
<dbReference type="InterPro" id="IPR036238">
    <property type="entry name" value="Transglutaminase_C_sf"/>
</dbReference>
<name>A0A1I7S1A5_BURXY</name>
<dbReference type="Proteomes" id="UP000659654">
    <property type="component" value="Unassembled WGS sequence"/>
</dbReference>
<evidence type="ECO:0000259" key="1">
    <source>
        <dbReference type="Pfam" id="PF21599"/>
    </source>
</evidence>
<dbReference type="Proteomes" id="UP000582659">
    <property type="component" value="Unassembled WGS sequence"/>
</dbReference>
<dbReference type="EMBL" id="CAJFCV020000001">
    <property type="protein sequence ID" value="CAG9080192.1"/>
    <property type="molecule type" value="Genomic_DNA"/>
</dbReference>
<dbReference type="Pfam" id="PF21599">
    <property type="entry name" value="ZSWIM3_N"/>
    <property type="match status" value="1"/>
</dbReference>
<dbReference type="PANTHER" id="PTHR11590:SF40">
    <property type="entry name" value="HEMOCYTE PROTEIN-GLUTAMINE GAMMA-GLUTAMYLTRANSFERASE-LIKE PROTEIN"/>
    <property type="match status" value="1"/>
</dbReference>